<evidence type="ECO:0000256" key="1">
    <source>
        <dbReference type="SAM" id="MobiDB-lite"/>
    </source>
</evidence>
<sequence>MSISPGLAVLLNGSTFKTLLSARCCHLRGIGFGESDHTSHYKCGCDVRVLRRPTPTCIKAPEVHEVVVYEDRGENLNYLLQRDLINIVNIVDTWGNPITTEGLSGSKRLQRCITEYNKAVLADSRQRVFKQNSKFNKRIRAFLGALERRTKSLPCTKYRQGASTSQAKRKKPTVPIDPKTAPTRAQKGEIDPPALVPIRRLRDHYAIAFSEFIALTSATLKVHKAMCEGILKLYQDQSEAQLTAVLKNAKAAIYDNDSQTIQREKMSIIHTAAYSATNGLVTLDKEQTDCTERPNHITASYDPIVVTARCTRVALEERLLDMVKNVTWHKASGNAREDWEVPDITWVNRVLGCSKTTWVVKYFELERDVVITITREATRDLK</sequence>
<protein>
    <submittedName>
        <fullName evidence="2">Uncharacterized protein</fullName>
    </submittedName>
</protein>
<accession>A0A4C1VR45</accession>
<dbReference type="Proteomes" id="UP000299102">
    <property type="component" value="Unassembled WGS sequence"/>
</dbReference>
<evidence type="ECO:0000313" key="3">
    <source>
        <dbReference type="Proteomes" id="UP000299102"/>
    </source>
</evidence>
<comment type="caution">
    <text evidence="2">The sequence shown here is derived from an EMBL/GenBank/DDBJ whole genome shotgun (WGS) entry which is preliminary data.</text>
</comment>
<keyword evidence="3" id="KW-1185">Reference proteome</keyword>
<dbReference type="EMBL" id="BGZK01000394">
    <property type="protein sequence ID" value="GBP41153.1"/>
    <property type="molecule type" value="Genomic_DNA"/>
</dbReference>
<evidence type="ECO:0000313" key="2">
    <source>
        <dbReference type="EMBL" id="GBP41153.1"/>
    </source>
</evidence>
<gene>
    <name evidence="2" type="ORF">EVAR_31278_1</name>
</gene>
<name>A0A4C1VR45_EUMVA</name>
<feature type="region of interest" description="Disordered" evidence="1">
    <location>
        <begin position="158"/>
        <end position="189"/>
    </location>
</feature>
<reference evidence="2 3" key="1">
    <citation type="journal article" date="2019" name="Commun. Biol.">
        <title>The bagworm genome reveals a unique fibroin gene that provides high tensile strength.</title>
        <authorList>
            <person name="Kono N."/>
            <person name="Nakamura H."/>
            <person name="Ohtoshi R."/>
            <person name="Tomita M."/>
            <person name="Numata K."/>
            <person name="Arakawa K."/>
        </authorList>
    </citation>
    <scope>NUCLEOTIDE SEQUENCE [LARGE SCALE GENOMIC DNA]</scope>
</reference>
<proteinExistence type="predicted"/>
<dbReference type="AlphaFoldDB" id="A0A4C1VR45"/>
<organism evidence="2 3">
    <name type="scientific">Eumeta variegata</name>
    <name type="common">Bagworm moth</name>
    <name type="synonym">Eumeta japonica</name>
    <dbReference type="NCBI Taxonomy" id="151549"/>
    <lineage>
        <taxon>Eukaryota</taxon>
        <taxon>Metazoa</taxon>
        <taxon>Ecdysozoa</taxon>
        <taxon>Arthropoda</taxon>
        <taxon>Hexapoda</taxon>
        <taxon>Insecta</taxon>
        <taxon>Pterygota</taxon>
        <taxon>Neoptera</taxon>
        <taxon>Endopterygota</taxon>
        <taxon>Lepidoptera</taxon>
        <taxon>Glossata</taxon>
        <taxon>Ditrysia</taxon>
        <taxon>Tineoidea</taxon>
        <taxon>Psychidae</taxon>
        <taxon>Oiketicinae</taxon>
        <taxon>Eumeta</taxon>
    </lineage>
</organism>
<dbReference type="OrthoDB" id="7420194at2759"/>